<protein>
    <recommendedName>
        <fullName evidence="1">DUF3644 domain-containing protein</fullName>
    </recommendedName>
</protein>
<dbReference type="AlphaFoldDB" id="A0A5E4YLQ9"/>
<dbReference type="OrthoDB" id="1551227at2"/>
<evidence type="ECO:0000313" key="3">
    <source>
        <dbReference type="Proteomes" id="UP000400981"/>
    </source>
</evidence>
<keyword evidence="3" id="KW-1185">Reference proteome</keyword>
<evidence type="ECO:0000259" key="1">
    <source>
        <dbReference type="Pfam" id="PF12358"/>
    </source>
</evidence>
<evidence type="ECO:0000313" key="2">
    <source>
        <dbReference type="EMBL" id="VVE49786.1"/>
    </source>
</evidence>
<dbReference type="InterPro" id="IPR022104">
    <property type="entry name" value="DUF3644"/>
</dbReference>
<feature type="domain" description="DUF3644" evidence="1">
    <location>
        <begin position="8"/>
        <end position="202"/>
    </location>
</feature>
<dbReference type="Proteomes" id="UP000400981">
    <property type="component" value="Unassembled WGS sequence"/>
</dbReference>
<proteinExistence type="predicted"/>
<sequence>MRARSLQMFDKAVSAMIAAIEIYNKPTFEYREESFAVLAINAWELLAKAKYLKENGNKVTSLYVTMKAKTAAGEPAKRVKYKQNRTGNPMTLSLEELAEKLVAAKHMDAEALKNLQALLVIRDSAIHFYNTNPLLSQRLQEIGTATVRNFVIASIDWFDVDFAPYNFHLMPLAFVNPGAAAEAIILSREEQRIASFIESLDTGAESKRQYAVSVNVQMNFIKSAAKEAIKVQLSNHPDAVEIQLTEEQLNAKYKYDYRELLAVCAKRYTNFIANQAFHDIRKPLLKDQKYALIRELDPGNPKTATKAFYSEAILTVFDKHYERA</sequence>
<dbReference type="RefSeq" id="WP_150591577.1">
    <property type="nucleotide sequence ID" value="NZ_CABPSH010000023.1"/>
</dbReference>
<reference evidence="2 3" key="1">
    <citation type="submission" date="2019-08" db="EMBL/GenBank/DDBJ databases">
        <authorList>
            <person name="Peeters C."/>
        </authorList>
    </citation>
    <scope>NUCLEOTIDE SEQUENCE [LARGE SCALE GENOMIC DNA]</scope>
    <source>
        <strain evidence="2 3">LMG 31012</strain>
    </source>
</reference>
<gene>
    <name evidence="2" type="ORF">PEP31012_04640</name>
</gene>
<dbReference type="Pfam" id="PF12358">
    <property type="entry name" value="DUF3644"/>
    <property type="match status" value="1"/>
</dbReference>
<organism evidence="2 3">
    <name type="scientific">Pandoraea eparura</name>
    <dbReference type="NCBI Taxonomy" id="2508291"/>
    <lineage>
        <taxon>Bacteria</taxon>
        <taxon>Pseudomonadati</taxon>
        <taxon>Pseudomonadota</taxon>
        <taxon>Betaproteobacteria</taxon>
        <taxon>Burkholderiales</taxon>
        <taxon>Burkholderiaceae</taxon>
        <taxon>Pandoraea</taxon>
    </lineage>
</organism>
<dbReference type="EMBL" id="CABPSH010000023">
    <property type="protein sequence ID" value="VVE49786.1"/>
    <property type="molecule type" value="Genomic_DNA"/>
</dbReference>
<accession>A0A5E4YLQ9</accession>
<name>A0A5E4YLQ9_9BURK</name>